<feature type="domain" description="RES" evidence="2">
    <location>
        <begin position="70"/>
        <end position="189"/>
    </location>
</feature>
<comment type="caution">
    <text evidence="3">The sequence shown here is derived from an EMBL/GenBank/DDBJ whole genome shotgun (WGS) entry which is preliminary data.</text>
</comment>
<organism evidence="3">
    <name type="scientific">human gut metagenome</name>
    <dbReference type="NCBI Taxonomy" id="408170"/>
    <lineage>
        <taxon>unclassified sequences</taxon>
        <taxon>metagenomes</taxon>
        <taxon>organismal metagenomes</taxon>
    </lineage>
</organism>
<evidence type="ECO:0000313" key="3">
    <source>
        <dbReference type="EMBL" id="EKC73307.1"/>
    </source>
</evidence>
<dbReference type="InterPro" id="IPR014914">
    <property type="entry name" value="RES_dom"/>
</dbReference>
<reference evidence="3" key="1">
    <citation type="journal article" date="2013" name="Environ. Microbiol.">
        <title>Microbiota from the distal guts of lean and obese adolescents exhibit partial functional redundancy besides clear differences in community structure.</title>
        <authorList>
            <person name="Ferrer M."/>
            <person name="Ruiz A."/>
            <person name="Lanza F."/>
            <person name="Haange S.B."/>
            <person name="Oberbach A."/>
            <person name="Till H."/>
            <person name="Bargiela R."/>
            <person name="Campoy C."/>
            <person name="Segura M.T."/>
            <person name="Richter M."/>
            <person name="von Bergen M."/>
            <person name="Seifert J."/>
            <person name="Suarez A."/>
        </authorList>
    </citation>
    <scope>NUCLEOTIDE SEQUENCE</scope>
</reference>
<dbReference type="Pfam" id="PF08808">
    <property type="entry name" value="RES"/>
    <property type="match status" value="1"/>
</dbReference>
<name>K1TJJ8_9ZZZZ</name>
<dbReference type="EMBL" id="AJWY01004115">
    <property type="protein sequence ID" value="EKC73307.1"/>
    <property type="molecule type" value="Genomic_DNA"/>
</dbReference>
<accession>K1TJJ8</accession>
<gene>
    <name evidence="3" type="ORF">LEA_06293</name>
</gene>
<feature type="non-terminal residue" evidence="3">
    <location>
        <position position="195"/>
    </location>
</feature>
<feature type="non-terminal residue" evidence="3">
    <location>
        <position position="1"/>
    </location>
</feature>
<evidence type="ECO:0000259" key="2">
    <source>
        <dbReference type="Pfam" id="PF08808"/>
    </source>
</evidence>
<feature type="region of interest" description="Disordered" evidence="1">
    <location>
        <begin position="67"/>
        <end position="86"/>
    </location>
</feature>
<evidence type="ECO:0000256" key="1">
    <source>
        <dbReference type="SAM" id="MobiDB-lite"/>
    </source>
</evidence>
<proteinExistence type="predicted"/>
<sequence length="195" mass="22268">KKFDGANDSDKIWQDFVDEIKCTNRFFINNNAIVRDIVSKLLQKHTKTLKAGTSLFRARICDNRNGFPNPASDLGKPPHRKASSGRANPQGISYLYLANDPQTTLFEVRASFLDYVSIGEFELIKDITIVSLNDIHNISPFIEDINLQDYVTNKTILNHFREALSRPLRKTDSDLEYLPTQYLCEYIKSTLKAHG</sequence>
<protein>
    <submittedName>
        <fullName evidence="3">RES domain protein</fullName>
    </submittedName>
</protein>
<dbReference type="AlphaFoldDB" id="K1TJJ8"/>